<organism evidence="1 2">
    <name type="scientific">Plutella xylostella multiple nucleopolyhedrovirus</name>
    <dbReference type="NCBI Taxonomy" id="379891"/>
    <lineage>
        <taxon>Viruses</taxon>
        <taxon>Viruses incertae sedis</taxon>
        <taxon>Naldaviricetes</taxon>
        <taxon>Lefavirales</taxon>
        <taxon>Baculoviridae</taxon>
        <taxon>Alphabaculovirus</taxon>
        <taxon>Alphabaculovirus aucalifornicae</taxon>
    </lineage>
</organism>
<accession>Q0GYK7</accession>
<dbReference type="EMBL" id="DQ457003">
    <property type="protein sequence ID" value="ABE68401.1"/>
    <property type="molecule type" value="Genomic_DNA"/>
</dbReference>
<dbReference type="Proteomes" id="UP000240726">
    <property type="component" value="Segment"/>
</dbReference>
<evidence type="ECO:0000313" key="2">
    <source>
        <dbReference type="Proteomes" id="UP000240726"/>
    </source>
</evidence>
<evidence type="ECO:0000313" key="1">
    <source>
        <dbReference type="EMBL" id="ABE68401.1"/>
    </source>
</evidence>
<reference evidence="1 2" key="1">
    <citation type="journal article" date="2007" name="Virus Genes">
        <title>Genomic sequence analysis of a nucleopolyhedrovirus isolated from the diamondback moth, Plutella xylostella.</title>
        <authorList>
            <person name="Harrison R.L."/>
            <person name="Lynn D.E."/>
        </authorList>
    </citation>
    <scope>NUCLEOTIDE SEQUENCE [LARGE SCALE GENOMIC DNA]</scope>
    <source>
        <strain evidence="1">CL3</strain>
    </source>
</reference>
<proteinExistence type="predicted"/>
<protein>
    <submittedName>
        <fullName evidence="1">Uncharacterized protein</fullName>
    </submittedName>
</protein>
<name>Q0GYK7_9ABAC</name>
<sequence>MLFTIIYLVFLRGALCDCALPAFINAHQPKQVIIVPGRSKAKHRNGVCSNALMCQ</sequence>